<dbReference type="PROSITE" id="PS51257">
    <property type="entry name" value="PROKAR_LIPOPROTEIN"/>
    <property type="match status" value="1"/>
</dbReference>
<protein>
    <recommendedName>
        <fullName evidence="1">DUF4136 domain-containing protein</fullName>
    </recommendedName>
</protein>
<comment type="caution">
    <text evidence="2">The sequence shown here is derived from an EMBL/GenBank/DDBJ whole genome shotgun (WGS) entry which is preliminary data.</text>
</comment>
<dbReference type="Gene3D" id="3.30.160.670">
    <property type="match status" value="1"/>
</dbReference>
<dbReference type="AlphaFoldDB" id="A0A0F9UNZ6"/>
<name>A0A0F9UNZ6_9ZZZZ</name>
<dbReference type="Pfam" id="PF13590">
    <property type="entry name" value="DUF4136"/>
    <property type="match status" value="1"/>
</dbReference>
<feature type="domain" description="DUF4136" evidence="1">
    <location>
        <begin position="26"/>
        <end position="181"/>
    </location>
</feature>
<dbReference type="InterPro" id="IPR025411">
    <property type="entry name" value="DUF4136"/>
</dbReference>
<gene>
    <name evidence="2" type="ORF">LCGC14_0506970</name>
</gene>
<organism evidence="2">
    <name type="scientific">marine sediment metagenome</name>
    <dbReference type="NCBI Taxonomy" id="412755"/>
    <lineage>
        <taxon>unclassified sequences</taxon>
        <taxon>metagenomes</taxon>
        <taxon>ecological metagenomes</taxon>
    </lineage>
</organism>
<dbReference type="EMBL" id="LAZR01000607">
    <property type="protein sequence ID" value="KKN62926.1"/>
    <property type="molecule type" value="Genomic_DNA"/>
</dbReference>
<evidence type="ECO:0000259" key="1">
    <source>
        <dbReference type="Pfam" id="PF13590"/>
    </source>
</evidence>
<evidence type="ECO:0000313" key="2">
    <source>
        <dbReference type="EMBL" id="KKN62926.1"/>
    </source>
</evidence>
<reference evidence="2" key="1">
    <citation type="journal article" date="2015" name="Nature">
        <title>Complex archaea that bridge the gap between prokaryotes and eukaryotes.</title>
        <authorList>
            <person name="Spang A."/>
            <person name="Saw J.H."/>
            <person name="Jorgensen S.L."/>
            <person name="Zaremba-Niedzwiedzka K."/>
            <person name="Martijn J."/>
            <person name="Lind A.E."/>
            <person name="van Eijk R."/>
            <person name="Schleper C."/>
            <person name="Guy L."/>
            <person name="Ettema T.J."/>
        </authorList>
    </citation>
    <scope>NUCLEOTIDE SEQUENCE</scope>
</reference>
<proteinExistence type="predicted"/>
<accession>A0A0F9UNZ6</accession>
<sequence length="186" mass="21436">MKFKYLVTTLCILFITTACTATPNIRSNYNQNIDFSHYKTFGFFEKLDTDSRYESLTTQNLKEATINQMTQRGFVLSNNKPDLLVNFRNTVEERQYIDPMPIMGYGGLSQSRSHFYYGSSIGYRPYVDNYKVGKLTIDLVDSKSNKVVWQGEAVGRVNEANQSNLKVTLHKTIAQIFAKFPFFTQQ</sequence>